<dbReference type="SUPFAM" id="SSF53474">
    <property type="entry name" value="alpha/beta-Hydrolases"/>
    <property type="match status" value="1"/>
</dbReference>
<dbReference type="InterPro" id="IPR029058">
    <property type="entry name" value="AB_hydrolase_fold"/>
</dbReference>
<feature type="domain" description="AB hydrolase-1" evidence="1">
    <location>
        <begin position="23"/>
        <end position="245"/>
    </location>
</feature>
<dbReference type="InterPro" id="IPR000073">
    <property type="entry name" value="AB_hydrolase_1"/>
</dbReference>
<evidence type="ECO:0000313" key="3">
    <source>
        <dbReference type="Proteomes" id="UP001470809"/>
    </source>
</evidence>
<reference evidence="3" key="1">
    <citation type="submission" date="2024-04" db="EMBL/GenBank/DDBJ databases">
        <title>Phylogenomic analyses of a clade within the roseobacter group suggest taxonomic reassignments of species of the genera Aestuariivita, Citreicella, Loktanella, Nautella, Pelagibaca, Ruegeria, Thalassobius, Thiobacimonas and Tropicibacter, and the proposal o.</title>
        <authorList>
            <person name="Jeon C.O."/>
        </authorList>
    </citation>
    <scope>NUCLEOTIDE SEQUENCE [LARGE SCALE GENOMIC DNA]</scope>
    <source>
        <strain evidence="3">SS1-5</strain>
    </source>
</reference>
<dbReference type="Gene3D" id="3.40.50.1820">
    <property type="entry name" value="alpha/beta hydrolase"/>
    <property type="match status" value="1"/>
</dbReference>
<dbReference type="EMBL" id="CP151767">
    <property type="protein sequence ID" value="WZU66008.1"/>
    <property type="molecule type" value="Genomic_DNA"/>
</dbReference>
<accession>A0AAN0MAD6</accession>
<gene>
    <name evidence="2" type="primary">pcaD</name>
    <name evidence="2" type="ORF">AABB31_13045</name>
</gene>
<sequence>MQIFARPYGGLHWREDGDPAGMPLVFANSLGTDLRLWDPLLPHLAAGCRIIRYDLPGHGLSSGPDGPYAMEGLAQDAADLIEHLGISNPIFVGCSIGGMIGQALAATRPDLIDGLVLCNTAARMGNAAMWQDRIAQVNAASLDTIADAIMERWFSPAFRATQDVVLWRTMMARTSAAGYVGCCHALADADFTQSNPKLDMPVCAVSGELDLACPPDHVRATAASVKAASYHQIADIGHLPSIEAPATLGRLISDFIDEVHHDGS</sequence>
<dbReference type="Proteomes" id="UP001470809">
    <property type="component" value="Chromosome"/>
</dbReference>
<dbReference type="NCBIfam" id="TIGR02427">
    <property type="entry name" value="protocat_pcaD"/>
    <property type="match status" value="1"/>
</dbReference>
<dbReference type="KEGG" id="yrh:AABB31_13045"/>
<proteinExistence type="predicted"/>
<evidence type="ECO:0000313" key="2">
    <source>
        <dbReference type="EMBL" id="WZU66008.1"/>
    </source>
</evidence>
<dbReference type="PANTHER" id="PTHR43798">
    <property type="entry name" value="MONOACYLGLYCEROL LIPASE"/>
    <property type="match status" value="1"/>
</dbReference>
<organism evidence="2 3">
    <name type="scientific">Yoonia rhodophyticola</name>
    <dbReference type="NCBI Taxonomy" id="3137370"/>
    <lineage>
        <taxon>Bacteria</taxon>
        <taxon>Pseudomonadati</taxon>
        <taxon>Pseudomonadota</taxon>
        <taxon>Alphaproteobacteria</taxon>
        <taxon>Rhodobacterales</taxon>
        <taxon>Paracoccaceae</taxon>
        <taxon>Yoonia</taxon>
    </lineage>
</organism>
<name>A0AAN0MAD6_9RHOB</name>
<dbReference type="EC" id="3.1.1.24" evidence="2"/>
<reference evidence="2 3" key="2">
    <citation type="submission" date="2024-08" db="EMBL/GenBank/DDBJ databases">
        <title>Phylogenomic analyses of a clade within the roseobacter group suggest taxonomic reassignments of species of the genera Aestuariivita, Citreicella, Loktanella, Nautella, Pelagibaca, Ruegeria, Thalassobius, Thiobacimonas and Tropicibacter, and the proposal o.</title>
        <authorList>
            <person name="Jeon C.O."/>
        </authorList>
    </citation>
    <scope>NUCLEOTIDE SEQUENCE [LARGE SCALE GENOMIC DNA]</scope>
    <source>
        <strain evidence="2 3">SS1-5</strain>
    </source>
</reference>
<protein>
    <submittedName>
        <fullName evidence="2">3-oxoadipate enol-lactonase</fullName>
        <ecNumber evidence="2">3.1.1.24</ecNumber>
    </submittedName>
</protein>
<dbReference type="Pfam" id="PF00561">
    <property type="entry name" value="Abhydrolase_1"/>
    <property type="match status" value="1"/>
</dbReference>
<dbReference type="RefSeq" id="WP_342075337.1">
    <property type="nucleotide sequence ID" value="NZ_CP151767.2"/>
</dbReference>
<dbReference type="InterPro" id="IPR026968">
    <property type="entry name" value="PcaD/CatD"/>
</dbReference>
<dbReference type="GO" id="GO:0047570">
    <property type="term" value="F:3-oxoadipate enol-lactonase activity"/>
    <property type="evidence" value="ECO:0007669"/>
    <property type="project" value="UniProtKB-EC"/>
</dbReference>
<dbReference type="InterPro" id="IPR050266">
    <property type="entry name" value="AB_hydrolase_sf"/>
</dbReference>
<dbReference type="AlphaFoldDB" id="A0AAN0MAD6"/>
<dbReference type="PRINTS" id="PR00111">
    <property type="entry name" value="ABHYDROLASE"/>
</dbReference>
<keyword evidence="2" id="KW-0378">Hydrolase</keyword>
<dbReference type="GO" id="GO:0042952">
    <property type="term" value="P:beta-ketoadipate pathway"/>
    <property type="evidence" value="ECO:0007669"/>
    <property type="project" value="InterPro"/>
</dbReference>
<keyword evidence="3" id="KW-1185">Reference proteome</keyword>
<evidence type="ECO:0000259" key="1">
    <source>
        <dbReference type="Pfam" id="PF00561"/>
    </source>
</evidence>